<keyword evidence="2" id="KW-0808">Transferase</keyword>
<dbReference type="Proteomes" id="UP001367922">
    <property type="component" value="Unassembled WGS sequence"/>
</dbReference>
<dbReference type="Gene3D" id="3.40.630.30">
    <property type="match status" value="1"/>
</dbReference>
<dbReference type="InterPro" id="IPR000182">
    <property type="entry name" value="GNAT_dom"/>
</dbReference>
<dbReference type="GO" id="GO:0016740">
    <property type="term" value="F:transferase activity"/>
    <property type="evidence" value="ECO:0007669"/>
    <property type="project" value="UniProtKB-KW"/>
</dbReference>
<reference evidence="2 3" key="1">
    <citation type="submission" date="2024-01" db="EMBL/GenBank/DDBJ databases">
        <title>Seven novel Bacillus-like species.</title>
        <authorList>
            <person name="Liu G."/>
        </authorList>
    </citation>
    <scope>NUCLEOTIDE SEQUENCE [LARGE SCALE GENOMIC DNA]</scope>
    <source>
        <strain evidence="2 3">FJAT-53711</strain>
    </source>
</reference>
<evidence type="ECO:0000313" key="3">
    <source>
        <dbReference type="Proteomes" id="UP001367922"/>
    </source>
</evidence>
<dbReference type="PANTHER" id="PTHR43415">
    <property type="entry name" value="SPERMIDINE N(1)-ACETYLTRANSFERASE"/>
    <property type="match status" value="1"/>
</dbReference>
<dbReference type="PANTHER" id="PTHR43415:SF4">
    <property type="entry name" value="N-ACETYLTRANSFERASE DOMAIN-CONTAINING PROTEIN"/>
    <property type="match status" value="1"/>
</dbReference>
<dbReference type="CDD" id="cd04301">
    <property type="entry name" value="NAT_SF"/>
    <property type="match status" value="1"/>
</dbReference>
<sequence length="188" mass="22973">MKQLYVKGEKIAIRMIEEEDLFPLWQEIYKEEKPEWKRWDAPYFPFVRQEFSVFQERIHSKLEKDPYSQLIIEKDSEIIGIVTYYWEHEPSRWLEIGITIYNPTYWNGGYGTEALRMYIDFLFQHMTIGRVGLTTWSGNSRMMKVAEKLGMQLEGRMRKCRYYNGEYYDSIRMGMIREEWEEMKAPRR</sequence>
<organism evidence="2 3">
    <name type="scientific">Bacillus yunxiaonensis</name>
    <dbReference type="NCBI Taxonomy" id="3127665"/>
    <lineage>
        <taxon>Bacteria</taxon>
        <taxon>Bacillati</taxon>
        <taxon>Bacillota</taxon>
        <taxon>Bacilli</taxon>
        <taxon>Bacillales</taxon>
        <taxon>Bacillaceae</taxon>
        <taxon>Bacillus</taxon>
    </lineage>
</organism>
<proteinExistence type="predicted"/>
<protein>
    <submittedName>
        <fullName evidence="2">GNAT family protein</fullName>
        <ecNumber evidence="2">2.-.-.-</ecNumber>
    </submittedName>
</protein>
<dbReference type="InterPro" id="IPR016181">
    <property type="entry name" value="Acyl_CoA_acyltransferase"/>
</dbReference>
<dbReference type="PROSITE" id="PS51186">
    <property type="entry name" value="GNAT"/>
    <property type="match status" value="1"/>
</dbReference>
<keyword evidence="3" id="KW-1185">Reference proteome</keyword>
<dbReference type="EC" id="2.-.-.-" evidence="2"/>
<gene>
    <name evidence="2" type="ORF">WAX78_00410</name>
</gene>
<name>A0ABU8FRW1_9BACI</name>
<accession>A0ABU8FRW1</accession>
<evidence type="ECO:0000259" key="1">
    <source>
        <dbReference type="PROSITE" id="PS51186"/>
    </source>
</evidence>
<comment type="caution">
    <text evidence="2">The sequence shown here is derived from an EMBL/GenBank/DDBJ whole genome shotgun (WGS) entry which is preliminary data.</text>
</comment>
<evidence type="ECO:0000313" key="2">
    <source>
        <dbReference type="EMBL" id="MEI4827937.1"/>
    </source>
</evidence>
<dbReference type="EMBL" id="JBAWSV010000001">
    <property type="protein sequence ID" value="MEI4827937.1"/>
    <property type="molecule type" value="Genomic_DNA"/>
</dbReference>
<dbReference type="SUPFAM" id="SSF55729">
    <property type="entry name" value="Acyl-CoA N-acyltransferases (Nat)"/>
    <property type="match status" value="1"/>
</dbReference>
<dbReference type="RefSeq" id="WP_336480355.1">
    <property type="nucleotide sequence ID" value="NZ_JBAWSV010000001.1"/>
</dbReference>
<dbReference type="Pfam" id="PF13302">
    <property type="entry name" value="Acetyltransf_3"/>
    <property type="match status" value="1"/>
</dbReference>
<feature type="domain" description="N-acetyltransferase" evidence="1">
    <location>
        <begin position="11"/>
        <end position="174"/>
    </location>
</feature>